<dbReference type="EMBL" id="BLKM01000821">
    <property type="protein sequence ID" value="GFG38809.1"/>
    <property type="molecule type" value="Genomic_DNA"/>
</dbReference>
<feature type="compositionally biased region" description="Basic and acidic residues" evidence="4">
    <location>
        <begin position="247"/>
        <end position="301"/>
    </location>
</feature>
<dbReference type="Pfam" id="PF08711">
    <property type="entry name" value="Med26"/>
    <property type="match status" value="1"/>
</dbReference>
<dbReference type="InterPro" id="IPR003617">
    <property type="entry name" value="TFIIS/CRSP70_N_sub"/>
</dbReference>
<organism evidence="6 7">
    <name type="scientific">Coptotermes formosanus</name>
    <name type="common">Formosan subterranean termite</name>
    <dbReference type="NCBI Taxonomy" id="36987"/>
    <lineage>
        <taxon>Eukaryota</taxon>
        <taxon>Metazoa</taxon>
        <taxon>Ecdysozoa</taxon>
        <taxon>Arthropoda</taxon>
        <taxon>Hexapoda</taxon>
        <taxon>Insecta</taxon>
        <taxon>Pterygota</taxon>
        <taxon>Neoptera</taxon>
        <taxon>Polyneoptera</taxon>
        <taxon>Dictyoptera</taxon>
        <taxon>Blattodea</taxon>
        <taxon>Blattoidea</taxon>
        <taxon>Termitoidae</taxon>
        <taxon>Rhinotermitidae</taxon>
        <taxon>Coptotermes</taxon>
    </lineage>
</organism>
<feature type="compositionally biased region" description="Basic residues" evidence="4">
    <location>
        <begin position="230"/>
        <end position="246"/>
    </location>
</feature>
<feature type="compositionally biased region" description="Polar residues" evidence="4">
    <location>
        <begin position="194"/>
        <end position="216"/>
    </location>
</feature>
<proteinExistence type="predicted"/>
<dbReference type="SMART" id="SM00509">
    <property type="entry name" value="TFS2N"/>
    <property type="match status" value="1"/>
</dbReference>
<evidence type="ECO:0000256" key="3">
    <source>
        <dbReference type="PROSITE-ProRule" id="PRU00649"/>
    </source>
</evidence>
<dbReference type="PANTHER" id="PTHR15141:SF76">
    <property type="entry name" value="TRANSCRIPTION ELONGATION FACTOR B POLYPEPTIDE 3"/>
    <property type="match status" value="1"/>
</dbReference>
<dbReference type="InterPro" id="IPR051870">
    <property type="entry name" value="Elongin-A_domain"/>
</dbReference>
<dbReference type="FunCoup" id="A0A6L2Q1Y4">
    <property type="interactions" value="1687"/>
</dbReference>
<feature type="compositionally biased region" description="Low complexity" evidence="4">
    <location>
        <begin position="313"/>
        <end position="325"/>
    </location>
</feature>
<dbReference type="InParanoid" id="A0A6L2Q1Y4"/>
<feature type="region of interest" description="Disordered" evidence="4">
    <location>
        <begin position="372"/>
        <end position="410"/>
    </location>
</feature>
<feature type="compositionally biased region" description="Polar residues" evidence="4">
    <location>
        <begin position="375"/>
        <end position="390"/>
    </location>
</feature>
<feature type="compositionally biased region" description="Basic and acidic residues" evidence="4">
    <location>
        <begin position="88"/>
        <end position="155"/>
    </location>
</feature>
<protein>
    <recommendedName>
        <fullName evidence="5">TFIIS N-terminal domain-containing protein</fullName>
    </recommendedName>
</protein>
<dbReference type="GO" id="GO:0006368">
    <property type="term" value="P:transcription elongation by RNA polymerase II"/>
    <property type="evidence" value="ECO:0007669"/>
    <property type="project" value="InterPro"/>
</dbReference>
<dbReference type="OrthoDB" id="21513at2759"/>
<dbReference type="InterPro" id="IPR017923">
    <property type="entry name" value="TFIIS_N"/>
</dbReference>
<keyword evidence="7" id="KW-1185">Reference proteome</keyword>
<evidence type="ECO:0000256" key="1">
    <source>
        <dbReference type="ARBA" id="ARBA00004123"/>
    </source>
</evidence>
<evidence type="ECO:0000259" key="5">
    <source>
        <dbReference type="PROSITE" id="PS51319"/>
    </source>
</evidence>
<sequence>MSVVDVIKHYQRSIERCPENKERMIHCLSKLFHLPVTVQHLQDTGVGRTVNALRKYEGDTGEAAKALVAKWKAMVAAEDSSDGEEQPEAEKNNSPDEEKHVHRHEERHRSNRDKISHQQHSDSKKHREEEKQVKVKELHSQSENKKRRHEEPNRKKTEKRRRKDDVHSESSGGEDSFQVVEQEDSDSGHDSEVRSTSQVSQNVEDVSVNDGSQSPRGSVCVQDRDQGHSSKLHKSHRKHEKHKSRSKEKGHNSRDMSRISTSHEGKNKTENKGVESKLRKDEKQKTEVTVDCKERHHNDNSKKHKSKTGLHGNNNSNISELSSNSGHRDKMSTKIKKEKLSAEEEEDGSIDCSTGASFAEALGMFDPMVKKKQHTALSSPGTSTSAGITHSTPKSSTEISSSRKKDKTGSSLLSGELNLLSANVKLEPLDVDVDLDTTLPAINPNYKPLPHYNLLDSPQHRKTKQLTQEEALSQVMSTKNQRTKVYSGVKSGKSWASAPSLYDICVRVLQENIDALEYTGGVPYDLLKPVLQHATPDQLFMLEHYNPYLIEDTGELWQFHCQREFRTKQRQDMETAREMYLRCLDEREAKLKALTTNIQQSIAKSTPVRQTKLAYVDSVAKPPRNVARQQ</sequence>
<dbReference type="GO" id="GO:0070449">
    <property type="term" value="C:elongin complex"/>
    <property type="evidence" value="ECO:0007669"/>
    <property type="project" value="InterPro"/>
</dbReference>
<feature type="non-terminal residue" evidence="6">
    <location>
        <position position="630"/>
    </location>
</feature>
<dbReference type="PANTHER" id="PTHR15141">
    <property type="entry name" value="TRANSCRIPTION ELONGATION FACTOR B POLYPEPTIDE 3"/>
    <property type="match status" value="1"/>
</dbReference>
<reference evidence="7" key="1">
    <citation type="submission" date="2020-01" db="EMBL/GenBank/DDBJ databases">
        <title>Draft genome sequence of the Termite Coptotermes fromosanus.</title>
        <authorList>
            <person name="Itakura S."/>
            <person name="Yosikawa Y."/>
            <person name="Umezawa K."/>
        </authorList>
    </citation>
    <scope>NUCLEOTIDE SEQUENCE [LARGE SCALE GENOMIC DNA]</scope>
</reference>
<dbReference type="Pfam" id="PF06881">
    <property type="entry name" value="Elongin_A"/>
    <property type="match status" value="1"/>
</dbReference>
<dbReference type="Gene3D" id="6.10.250.3180">
    <property type="match status" value="1"/>
</dbReference>
<comment type="subcellular location">
    <subcellularLocation>
        <location evidence="1 3">Nucleus</location>
    </subcellularLocation>
</comment>
<dbReference type="Gene3D" id="1.20.930.10">
    <property type="entry name" value="Conserved domain common to transcription factors TFIIS, elongin A, CRSP70"/>
    <property type="match status" value="1"/>
</dbReference>
<comment type="caution">
    <text evidence="6">The sequence shown here is derived from an EMBL/GenBank/DDBJ whole genome shotgun (WGS) entry which is preliminary data.</text>
</comment>
<evidence type="ECO:0000313" key="7">
    <source>
        <dbReference type="Proteomes" id="UP000502823"/>
    </source>
</evidence>
<gene>
    <name evidence="6" type="ORF">Cfor_02821</name>
</gene>
<feature type="domain" description="TFIIS N-terminal" evidence="5">
    <location>
        <begin position="5"/>
        <end position="78"/>
    </location>
</feature>
<dbReference type="SUPFAM" id="SSF47676">
    <property type="entry name" value="Conserved domain common to transcription factors TFIIS, elongin A, CRSP70"/>
    <property type="match status" value="1"/>
</dbReference>
<evidence type="ECO:0000256" key="2">
    <source>
        <dbReference type="ARBA" id="ARBA00023242"/>
    </source>
</evidence>
<dbReference type="InterPro" id="IPR010684">
    <property type="entry name" value="RNA_pol_II_trans_fac_SIII_A"/>
</dbReference>
<accession>A0A6L2Q1Y4</accession>
<dbReference type="InterPro" id="IPR035441">
    <property type="entry name" value="TFIIS/LEDGF_dom_sf"/>
</dbReference>
<evidence type="ECO:0000256" key="4">
    <source>
        <dbReference type="SAM" id="MobiDB-lite"/>
    </source>
</evidence>
<keyword evidence="2 3" id="KW-0539">Nucleus</keyword>
<feature type="compositionally biased region" description="Low complexity" evidence="4">
    <location>
        <begin position="391"/>
        <end position="400"/>
    </location>
</feature>
<dbReference type="PROSITE" id="PS51319">
    <property type="entry name" value="TFIIS_N"/>
    <property type="match status" value="1"/>
</dbReference>
<evidence type="ECO:0000313" key="6">
    <source>
        <dbReference type="EMBL" id="GFG38809.1"/>
    </source>
</evidence>
<name>A0A6L2Q1Y4_COPFO</name>
<feature type="region of interest" description="Disordered" evidence="4">
    <location>
        <begin position="77"/>
        <end position="351"/>
    </location>
</feature>
<dbReference type="Proteomes" id="UP000502823">
    <property type="component" value="Unassembled WGS sequence"/>
</dbReference>
<dbReference type="AlphaFoldDB" id="A0A6L2Q1Y4"/>